<dbReference type="PANTHER" id="PTHR43649">
    <property type="entry name" value="ARABINOSE-BINDING PROTEIN-RELATED"/>
    <property type="match status" value="1"/>
</dbReference>
<dbReference type="Proteomes" id="UP000652477">
    <property type="component" value="Unassembled WGS sequence"/>
</dbReference>
<name>A0A923LIB3_9FIRM</name>
<accession>A0A923LIB3</accession>
<dbReference type="SUPFAM" id="SSF53850">
    <property type="entry name" value="Periplasmic binding protein-like II"/>
    <property type="match status" value="1"/>
</dbReference>
<sequence length="443" mass="49784">MKWKRICSVALATALTFSLAACGSSGSSDKAESKADDGSVKITYLSRYTNPEDARAKFFMDKLEEFKELHPEIEIEDISVTDAEAYMSKMKSLIAAGSVPDVFACSYEMPRYDLAKNETIANIEPILEASDWTGPTDRKYFVGYEFEEEGLDGVYGVPNNLATIQMFINTKVFEDLGLEIPQTWEDLEEVSDTLIENGITPVGLSAKNKPKCVQFFTMLGVKMYGMEFQKKFADGTIDWKDEEVKGVLDQYKEWVDKGIFGENAISYAFENVMADFEQGKVATMFEMSYQFAKISSMSNSADITCVNVFPFEDKMEYKGIWFTDYYDGMCIGAKEGTPEYDAAVELFKFMLSQETFNQYAQVMGGGAYPLEVEFDDSSASNVMKDFMEAYKDCTDITAMLTAYCDDTVIADVTGSELQTLFVGRNTDEIADTLNQEYEKVLKD</sequence>
<evidence type="ECO:0000313" key="4">
    <source>
        <dbReference type="EMBL" id="MBC5689275.1"/>
    </source>
</evidence>
<keyword evidence="5" id="KW-1185">Reference proteome</keyword>
<evidence type="ECO:0000256" key="2">
    <source>
        <dbReference type="ARBA" id="ARBA00022448"/>
    </source>
</evidence>
<evidence type="ECO:0000256" key="3">
    <source>
        <dbReference type="SAM" id="SignalP"/>
    </source>
</evidence>
<dbReference type="PROSITE" id="PS51257">
    <property type="entry name" value="PROKAR_LIPOPROTEIN"/>
    <property type="match status" value="1"/>
</dbReference>
<comment type="caution">
    <text evidence="4">The sequence shown here is derived from an EMBL/GenBank/DDBJ whole genome shotgun (WGS) entry which is preliminary data.</text>
</comment>
<feature type="chain" id="PRO_5038372494" evidence="3">
    <location>
        <begin position="21"/>
        <end position="443"/>
    </location>
</feature>
<evidence type="ECO:0000256" key="1">
    <source>
        <dbReference type="ARBA" id="ARBA00008520"/>
    </source>
</evidence>
<dbReference type="Gene3D" id="3.40.190.10">
    <property type="entry name" value="Periplasmic binding protein-like II"/>
    <property type="match status" value="2"/>
</dbReference>
<dbReference type="PANTHER" id="PTHR43649:SF29">
    <property type="entry name" value="OSMOPROTECTIVE COMPOUNDS-BINDING PROTEIN GGTB"/>
    <property type="match status" value="1"/>
</dbReference>
<dbReference type="AlphaFoldDB" id="A0A923LIB3"/>
<evidence type="ECO:0000313" key="5">
    <source>
        <dbReference type="Proteomes" id="UP000652477"/>
    </source>
</evidence>
<dbReference type="RefSeq" id="WP_186875949.1">
    <property type="nucleotide sequence ID" value="NZ_JACOPF010000002.1"/>
</dbReference>
<protein>
    <submittedName>
        <fullName evidence="4">Extracellular solute-binding protein</fullName>
    </submittedName>
</protein>
<organism evidence="4 5">
    <name type="scientific">Mediterraneibacter hominis</name>
    <dbReference type="NCBI Taxonomy" id="2763054"/>
    <lineage>
        <taxon>Bacteria</taxon>
        <taxon>Bacillati</taxon>
        <taxon>Bacillota</taxon>
        <taxon>Clostridia</taxon>
        <taxon>Lachnospirales</taxon>
        <taxon>Lachnospiraceae</taxon>
        <taxon>Mediterraneibacter</taxon>
    </lineage>
</organism>
<comment type="similarity">
    <text evidence="1">Belongs to the bacterial solute-binding protein 1 family.</text>
</comment>
<keyword evidence="3" id="KW-0732">Signal</keyword>
<reference evidence="4" key="1">
    <citation type="submission" date="2020-08" db="EMBL/GenBank/DDBJ databases">
        <title>Genome public.</title>
        <authorList>
            <person name="Liu C."/>
            <person name="Sun Q."/>
        </authorList>
    </citation>
    <scope>NUCLEOTIDE SEQUENCE</scope>
    <source>
        <strain evidence="4">NSJ-55</strain>
    </source>
</reference>
<gene>
    <name evidence="4" type="ORF">H8S37_10140</name>
</gene>
<dbReference type="EMBL" id="JACOPF010000002">
    <property type="protein sequence ID" value="MBC5689275.1"/>
    <property type="molecule type" value="Genomic_DNA"/>
</dbReference>
<dbReference type="InterPro" id="IPR006059">
    <property type="entry name" value="SBP"/>
</dbReference>
<dbReference type="Pfam" id="PF01547">
    <property type="entry name" value="SBP_bac_1"/>
    <property type="match status" value="1"/>
</dbReference>
<proteinExistence type="inferred from homology"/>
<feature type="signal peptide" evidence="3">
    <location>
        <begin position="1"/>
        <end position="20"/>
    </location>
</feature>
<dbReference type="InterPro" id="IPR050490">
    <property type="entry name" value="Bact_solute-bd_prot1"/>
</dbReference>
<keyword evidence="2" id="KW-0813">Transport</keyword>